<comment type="caution">
    <text evidence="6">The sequence shown here is derived from an EMBL/GenBank/DDBJ whole genome shotgun (WGS) entry which is preliminary data.</text>
</comment>
<dbReference type="Gene3D" id="1.10.287.130">
    <property type="match status" value="1"/>
</dbReference>
<dbReference type="PANTHER" id="PTHR43065:SF50">
    <property type="entry name" value="HISTIDINE KINASE"/>
    <property type="match status" value="1"/>
</dbReference>
<sequence>MKSKLMLSDLLNQMSFALCIVRRDYTIVMANQYFLSRVSTEDNQVLGQNLLTLFPDSARFLKRKVDTAFTIESPSFSSWEQSPHVLPFKTSRPVSGSEDAMYQDMELIPIHSEGGALEHLCLCVYDSTITASQQKDLKKMTAQLRTEHQALKTAMDKLKQAQTQLLQSEKMASIGQLSAGIAHEINNPIGFITSNMQTLDDYFKKLMSFIHLVNSELTNTSDAELKKTLEQHYASAQLEFVVEDVGDLISESLEGSSRVMSIVKNLKEFSHIDSANWAEVNITDGIDSTLRIINNEIKYHIEVECHYDPNTPKIVCQPMQLNQVFLNILLNASQAIDEEGIIKIYVAPFADDQVEIRISDNGSGISEQHLSSIFEPFFTTKPVGSGTGLGLSVSYGIVHAHKGSIEVESEIGVGTTFIIRLPISNPDAQQSENL</sequence>
<dbReference type="SMART" id="SM00387">
    <property type="entry name" value="HATPase_c"/>
    <property type="match status" value="1"/>
</dbReference>
<accession>A0ABV5HPM4</accession>
<proteinExistence type="predicted"/>
<evidence type="ECO:0000256" key="4">
    <source>
        <dbReference type="SAM" id="Coils"/>
    </source>
</evidence>
<evidence type="ECO:0000313" key="7">
    <source>
        <dbReference type="Proteomes" id="UP001589645"/>
    </source>
</evidence>
<dbReference type="PANTHER" id="PTHR43065">
    <property type="entry name" value="SENSOR HISTIDINE KINASE"/>
    <property type="match status" value="1"/>
</dbReference>
<evidence type="ECO:0000313" key="6">
    <source>
        <dbReference type="EMBL" id="MFB9136174.1"/>
    </source>
</evidence>
<dbReference type="RefSeq" id="WP_390194166.1">
    <property type="nucleotide sequence ID" value="NZ_JBHMEP010000004.1"/>
</dbReference>
<comment type="catalytic activity">
    <reaction evidence="1">
        <text>ATP + protein L-histidine = ADP + protein N-phospho-L-histidine.</text>
        <dbReference type="EC" id="2.7.13.3"/>
    </reaction>
</comment>
<keyword evidence="6" id="KW-0067">ATP-binding</keyword>
<keyword evidence="7" id="KW-1185">Reference proteome</keyword>
<dbReference type="SUPFAM" id="SSF47384">
    <property type="entry name" value="Homodimeric domain of signal transducing histidine kinase"/>
    <property type="match status" value="1"/>
</dbReference>
<dbReference type="SMART" id="SM00388">
    <property type="entry name" value="HisKA"/>
    <property type="match status" value="1"/>
</dbReference>
<dbReference type="Proteomes" id="UP001589645">
    <property type="component" value="Unassembled WGS sequence"/>
</dbReference>
<dbReference type="Gene3D" id="3.30.565.10">
    <property type="entry name" value="Histidine kinase-like ATPase, C-terminal domain"/>
    <property type="match status" value="1"/>
</dbReference>
<evidence type="ECO:0000256" key="2">
    <source>
        <dbReference type="ARBA" id="ARBA00012438"/>
    </source>
</evidence>
<keyword evidence="3" id="KW-0597">Phosphoprotein</keyword>
<protein>
    <recommendedName>
        <fullName evidence="2">histidine kinase</fullName>
        <ecNumber evidence="2">2.7.13.3</ecNumber>
    </recommendedName>
</protein>
<dbReference type="InterPro" id="IPR036097">
    <property type="entry name" value="HisK_dim/P_sf"/>
</dbReference>
<feature type="coiled-coil region" evidence="4">
    <location>
        <begin position="141"/>
        <end position="171"/>
    </location>
</feature>
<dbReference type="InterPro" id="IPR005467">
    <property type="entry name" value="His_kinase_dom"/>
</dbReference>
<dbReference type="GO" id="GO:0005524">
    <property type="term" value="F:ATP binding"/>
    <property type="evidence" value="ECO:0007669"/>
    <property type="project" value="UniProtKB-KW"/>
</dbReference>
<dbReference type="EC" id="2.7.13.3" evidence="2"/>
<gene>
    <name evidence="6" type="ORF">ACFFUV_14470</name>
</gene>
<evidence type="ECO:0000259" key="5">
    <source>
        <dbReference type="PROSITE" id="PS50109"/>
    </source>
</evidence>
<dbReference type="InterPro" id="IPR036890">
    <property type="entry name" value="HATPase_C_sf"/>
</dbReference>
<feature type="domain" description="Histidine kinase" evidence="5">
    <location>
        <begin position="180"/>
        <end position="425"/>
    </location>
</feature>
<dbReference type="PROSITE" id="PS50109">
    <property type="entry name" value="HIS_KIN"/>
    <property type="match status" value="1"/>
</dbReference>
<name>A0ABV5HPM4_9VIBR</name>
<dbReference type="InterPro" id="IPR003594">
    <property type="entry name" value="HATPase_dom"/>
</dbReference>
<dbReference type="CDD" id="cd00082">
    <property type="entry name" value="HisKA"/>
    <property type="match status" value="1"/>
</dbReference>
<organism evidence="6 7">
    <name type="scientific">Vibrio olivae</name>
    <dbReference type="NCBI Taxonomy" id="1243002"/>
    <lineage>
        <taxon>Bacteria</taxon>
        <taxon>Pseudomonadati</taxon>
        <taxon>Pseudomonadota</taxon>
        <taxon>Gammaproteobacteria</taxon>
        <taxon>Vibrionales</taxon>
        <taxon>Vibrionaceae</taxon>
        <taxon>Vibrio</taxon>
    </lineage>
</organism>
<evidence type="ECO:0000256" key="3">
    <source>
        <dbReference type="ARBA" id="ARBA00022553"/>
    </source>
</evidence>
<dbReference type="PRINTS" id="PR00344">
    <property type="entry name" value="BCTRLSENSOR"/>
</dbReference>
<dbReference type="InterPro" id="IPR035965">
    <property type="entry name" value="PAS-like_dom_sf"/>
</dbReference>
<dbReference type="Gene3D" id="3.30.450.20">
    <property type="entry name" value="PAS domain"/>
    <property type="match status" value="1"/>
</dbReference>
<reference evidence="6 7" key="1">
    <citation type="submission" date="2024-09" db="EMBL/GenBank/DDBJ databases">
        <authorList>
            <person name="Sun Q."/>
            <person name="Mori K."/>
        </authorList>
    </citation>
    <scope>NUCLEOTIDE SEQUENCE [LARGE SCALE GENOMIC DNA]</scope>
    <source>
        <strain evidence="6 7">CECT 8064</strain>
    </source>
</reference>
<dbReference type="EMBL" id="JBHMEP010000004">
    <property type="protein sequence ID" value="MFB9136174.1"/>
    <property type="molecule type" value="Genomic_DNA"/>
</dbReference>
<dbReference type="InterPro" id="IPR004358">
    <property type="entry name" value="Sig_transdc_His_kin-like_C"/>
</dbReference>
<dbReference type="SUPFAM" id="SSF55874">
    <property type="entry name" value="ATPase domain of HSP90 chaperone/DNA topoisomerase II/histidine kinase"/>
    <property type="match status" value="1"/>
</dbReference>
<dbReference type="InterPro" id="IPR003661">
    <property type="entry name" value="HisK_dim/P_dom"/>
</dbReference>
<dbReference type="Pfam" id="PF02518">
    <property type="entry name" value="HATPase_c"/>
    <property type="match status" value="1"/>
</dbReference>
<keyword evidence="6" id="KW-0547">Nucleotide-binding</keyword>
<keyword evidence="4" id="KW-0175">Coiled coil</keyword>
<dbReference type="SUPFAM" id="SSF55785">
    <property type="entry name" value="PYP-like sensor domain (PAS domain)"/>
    <property type="match status" value="1"/>
</dbReference>
<evidence type="ECO:0000256" key="1">
    <source>
        <dbReference type="ARBA" id="ARBA00000085"/>
    </source>
</evidence>